<dbReference type="SUPFAM" id="SSF52833">
    <property type="entry name" value="Thioredoxin-like"/>
    <property type="match status" value="1"/>
</dbReference>
<keyword evidence="6" id="KW-1185">Reference proteome</keyword>
<evidence type="ECO:0000256" key="3">
    <source>
        <dbReference type="PIRSR" id="PIRSR000239-1"/>
    </source>
</evidence>
<evidence type="ECO:0000256" key="1">
    <source>
        <dbReference type="ARBA" id="ARBA00023002"/>
    </source>
</evidence>
<feature type="domain" description="Thioredoxin" evidence="4">
    <location>
        <begin position="2"/>
        <end position="161"/>
    </location>
</feature>
<gene>
    <name evidence="5" type="ORF">SAMN04487949_1250</name>
</gene>
<sequence length="164" mass="18273">MVDIGDTAPDFTVPKAGGDAYNDLEPFTLSDAVADGPTVLSFYPAAFTSGCTDQMCALRDTMHLFDDLDAQVYGLSVDLPFAQNIWIQQENLNFPMLSDWDHEVIHEYDAVLEDMYGMVEVAERATFVVDTDGVVTYAWVREGDENPDFDELTEEVRAAVEDAR</sequence>
<name>A0A1G9RA90_9EURY</name>
<dbReference type="STRING" id="660521.SAMN04487949_1250"/>
<dbReference type="PANTHER" id="PTHR43110:SF1">
    <property type="entry name" value="THIOL PEROXIDASE"/>
    <property type="match status" value="1"/>
</dbReference>
<protein>
    <submittedName>
        <fullName evidence="5">Peroxiredoxin</fullName>
    </submittedName>
</protein>
<dbReference type="Proteomes" id="UP000199451">
    <property type="component" value="Unassembled WGS sequence"/>
</dbReference>
<evidence type="ECO:0000259" key="4">
    <source>
        <dbReference type="PROSITE" id="PS51352"/>
    </source>
</evidence>
<proteinExistence type="predicted"/>
<dbReference type="RefSeq" id="WP_089695094.1">
    <property type="nucleotide sequence ID" value="NZ_FNHL01000001.1"/>
</dbReference>
<keyword evidence="1" id="KW-0560">Oxidoreductase</keyword>
<evidence type="ECO:0000256" key="2">
    <source>
        <dbReference type="ARBA" id="ARBA00023284"/>
    </source>
</evidence>
<evidence type="ECO:0000313" key="5">
    <source>
        <dbReference type="EMBL" id="SDM20051.1"/>
    </source>
</evidence>
<organism evidence="5 6">
    <name type="scientific">Halogranum gelatinilyticum</name>
    <dbReference type="NCBI Taxonomy" id="660521"/>
    <lineage>
        <taxon>Archaea</taxon>
        <taxon>Methanobacteriati</taxon>
        <taxon>Methanobacteriota</taxon>
        <taxon>Stenosarchaea group</taxon>
        <taxon>Halobacteria</taxon>
        <taxon>Halobacteriales</taxon>
        <taxon>Haloferacaceae</taxon>
    </lineage>
</organism>
<dbReference type="PANTHER" id="PTHR43110">
    <property type="entry name" value="THIOL PEROXIDASE"/>
    <property type="match status" value="1"/>
</dbReference>
<dbReference type="PROSITE" id="PS51352">
    <property type="entry name" value="THIOREDOXIN_2"/>
    <property type="match status" value="1"/>
</dbReference>
<dbReference type="AlphaFoldDB" id="A0A1G9RA90"/>
<dbReference type="InterPro" id="IPR024706">
    <property type="entry name" value="Peroxiredoxin_AhpC-typ"/>
</dbReference>
<feature type="active site" description="Cysteine sulfenic acid (-SOH) intermediate; for peroxidase activity" evidence="3">
    <location>
        <position position="51"/>
    </location>
</feature>
<dbReference type="EMBL" id="FNHL01000001">
    <property type="protein sequence ID" value="SDM20051.1"/>
    <property type="molecule type" value="Genomic_DNA"/>
</dbReference>
<dbReference type="OrthoDB" id="6924at2157"/>
<dbReference type="Pfam" id="PF00578">
    <property type="entry name" value="AhpC-TSA"/>
    <property type="match status" value="1"/>
</dbReference>
<dbReference type="InterPro" id="IPR013766">
    <property type="entry name" value="Thioredoxin_domain"/>
</dbReference>
<evidence type="ECO:0000313" key="6">
    <source>
        <dbReference type="Proteomes" id="UP000199451"/>
    </source>
</evidence>
<dbReference type="InterPro" id="IPR050455">
    <property type="entry name" value="Tpx_Peroxidase_subfamily"/>
</dbReference>
<dbReference type="GO" id="GO:0016209">
    <property type="term" value="F:antioxidant activity"/>
    <property type="evidence" value="ECO:0007669"/>
    <property type="project" value="InterPro"/>
</dbReference>
<dbReference type="GO" id="GO:0016491">
    <property type="term" value="F:oxidoreductase activity"/>
    <property type="evidence" value="ECO:0007669"/>
    <property type="project" value="UniProtKB-KW"/>
</dbReference>
<keyword evidence="2" id="KW-0676">Redox-active center</keyword>
<reference evidence="6" key="1">
    <citation type="submission" date="2016-10" db="EMBL/GenBank/DDBJ databases">
        <authorList>
            <person name="Varghese N."/>
            <person name="Submissions S."/>
        </authorList>
    </citation>
    <scope>NUCLEOTIDE SEQUENCE [LARGE SCALE GENOMIC DNA]</scope>
    <source>
        <strain evidence="6">CGMCC 1.10119</strain>
    </source>
</reference>
<dbReference type="InterPro" id="IPR036249">
    <property type="entry name" value="Thioredoxin-like_sf"/>
</dbReference>
<dbReference type="PIRSF" id="PIRSF000239">
    <property type="entry name" value="AHPC"/>
    <property type="match status" value="1"/>
</dbReference>
<dbReference type="Gene3D" id="3.40.30.10">
    <property type="entry name" value="Glutaredoxin"/>
    <property type="match status" value="1"/>
</dbReference>
<dbReference type="InterPro" id="IPR000866">
    <property type="entry name" value="AhpC/TSA"/>
</dbReference>
<accession>A0A1G9RA90</accession>